<evidence type="ECO:0000313" key="2">
    <source>
        <dbReference type="EMBL" id="AEI05247.1"/>
    </source>
</evidence>
<dbReference type="GO" id="GO:0006313">
    <property type="term" value="P:DNA transposition"/>
    <property type="evidence" value="ECO:0007669"/>
    <property type="project" value="InterPro"/>
</dbReference>
<proteinExistence type="predicted"/>
<dbReference type="STRING" id="504832.OCA5_c05230"/>
<evidence type="ECO:0000256" key="1">
    <source>
        <dbReference type="SAM" id="MobiDB-lite"/>
    </source>
</evidence>
<feature type="region of interest" description="Disordered" evidence="1">
    <location>
        <begin position="1"/>
        <end position="23"/>
    </location>
</feature>
<protein>
    <submittedName>
        <fullName evidence="2">Transposase</fullName>
    </submittedName>
</protein>
<dbReference type="Pfam" id="PF01527">
    <property type="entry name" value="HTH_Tnp_1"/>
    <property type="match status" value="1"/>
</dbReference>
<gene>
    <name evidence="2" type="ordered locus">OCA5_c05230</name>
</gene>
<dbReference type="GO" id="GO:0003677">
    <property type="term" value="F:DNA binding"/>
    <property type="evidence" value="ECO:0007669"/>
    <property type="project" value="InterPro"/>
</dbReference>
<dbReference type="PANTHER" id="PTHR37936">
    <property type="entry name" value="TRANSPOSASE INSC FOR INSERTION ELEMENT IS2A-RELATED"/>
    <property type="match status" value="1"/>
</dbReference>
<keyword evidence="3" id="KW-1185">Reference proteome</keyword>
<dbReference type="GO" id="GO:0004803">
    <property type="term" value="F:transposase activity"/>
    <property type="evidence" value="ECO:0007669"/>
    <property type="project" value="InterPro"/>
</dbReference>
<dbReference type="Proteomes" id="UP000007730">
    <property type="component" value="Chromosome"/>
</dbReference>
<accession>F8BWA9</accession>
<name>F8BWA9_AFIC5</name>
<dbReference type="InterPro" id="IPR009057">
    <property type="entry name" value="Homeodomain-like_sf"/>
</dbReference>
<dbReference type="EMBL" id="CP002826">
    <property type="protein sequence ID" value="AEI05247.1"/>
    <property type="molecule type" value="Genomic_DNA"/>
</dbReference>
<evidence type="ECO:0000313" key="3">
    <source>
        <dbReference type="Proteomes" id="UP000007730"/>
    </source>
</evidence>
<dbReference type="AlphaFoldDB" id="F8BWA9"/>
<dbReference type="SUPFAM" id="SSF46689">
    <property type="entry name" value="Homeodomain-like"/>
    <property type="match status" value="1"/>
</dbReference>
<sequence>MSMTSSDFKSEVLQGPERRRRRTPAEKLAIVAETQEAGVTVSLVARRHGIAPNQLFLWRRLASQGALTATQSEEPVVPASEYRSLQGQVRELQRLLGKKTMEAEILKEALEFSSGSKKHLLRSLSWPKDGSQ</sequence>
<reference evidence="2 3" key="1">
    <citation type="journal article" date="2011" name="J. Bacteriol.">
        <title>Complete genome sequences of the chemolithoautotrophic Oligotropha carboxidovorans strains OM4 and OM5.</title>
        <authorList>
            <person name="Volland S."/>
            <person name="Rachinger M."/>
            <person name="Strittmatter A."/>
            <person name="Daniel R."/>
            <person name="Gottschalk G."/>
            <person name="Meyer O."/>
        </authorList>
    </citation>
    <scope>NUCLEOTIDE SEQUENCE [LARGE SCALE GENOMIC DNA]</scope>
    <source>
        <strain evidence="3">ATCC 49405 / DSM 1227 / KCTC 32145 / OM5</strain>
    </source>
</reference>
<dbReference type="PANTHER" id="PTHR37936:SF3">
    <property type="entry name" value="TRANSPOSASE INSC FOR INSERTION ELEMENT IS2A-RELATED"/>
    <property type="match status" value="1"/>
</dbReference>
<dbReference type="InterPro" id="IPR002514">
    <property type="entry name" value="Transposase_8"/>
</dbReference>
<dbReference type="HOGENOM" id="CLU_027402_25_0_5"/>
<dbReference type="KEGG" id="ocg:OCA5_c05230"/>
<organism evidence="2 3">
    <name type="scientific">Afipia carboxidovorans (strain ATCC 49405 / DSM 1227 / KCTC 32145 / OM5)</name>
    <name type="common">Oligotropha carboxidovorans</name>
    <dbReference type="NCBI Taxonomy" id="504832"/>
    <lineage>
        <taxon>Bacteria</taxon>
        <taxon>Pseudomonadati</taxon>
        <taxon>Pseudomonadota</taxon>
        <taxon>Alphaproteobacteria</taxon>
        <taxon>Hyphomicrobiales</taxon>
        <taxon>Nitrobacteraceae</taxon>
        <taxon>Afipia</taxon>
    </lineage>
</organism>